<evidence type="ECO:0000256" key="2">
    <source>
        <dbReference type="ARBA" id="ARBA00019876"/>
    </source>
</evidence>
<evidence type="ECO:0000256" key="3">
    <source>
        <dbReference type="SAM" id="MobiDB-lite"/>
    </source>
</evidence>
<dbReference type="EMBL" id="CAWYQH010000130">
    <property type="protein sequence ID" value="CAK8692155.1"/>
    <property type="molecule type" value="Genomic_DNA"/>
</dbReference>
<feature type="compositionally biased region" description="Polar residues" evidence="3">
    <location>
        <begin position="259"/>
        <end position="268"/>
    </location>
</feature>
<dbReference type="Proteomes" id="UP001642483">
    <property type="component" value="Unassembled WGS sequence"/>
</dbReference>
<gene>
    <name evidence="4" type="ORF">CVLEPA_LOCUS24891</name>
</gene>
<sequence length="560" mass="63206">MMAAEVDVVEVGSTNSLVPNLTISVENEEDDSNALPEIEYEADKPSQQMEIPSEKNSESSADIKPCLNQFPRKKIYENTSMGGAAELGLSFEEAKSRRQERAKRFASPLVNTDESENTTSEALVQAAKFHLAQLEEFNKSLSDDDENHIRPEALHLIGVDALSTAEIFGYFGKTTPRFIEWVNDTSCNVVWSESLLAAMAMEKVAEPYEEAKGKKLKQDIHEKTTSISSFDDDLDLMEETEEMEVEEEAPKKNIDKKQATNLDTSEGDGSNLPINPLRKCKEAISKSNHKSVLQVRFALVTDKKELFAAKKSKYYMKHGNPHYGGAKGLLSSTYRKRYQMKKAMNELKSMNVPTSKQYSEEYYTKRTAEESTKNSNQKEQKKTKIQKEDDHLLYSTAEDLNNSDESSGEESDDSNKKYGSMIADRISRIEKSVRGGISITTTNKRIHSRLGKRRYGDGYSRESSHGNVLNRLSKDLRSRLGSKRNCVDDQPFFRREDFHDGKLSNSKQSEIHKRLGTDSNRNSSPMDSGGGIVKSAVQKPRREMKKYSPPPWSDESEEST</sequence>
<feature type="region of interest" description="Disordered" evidence="3">
    <location>
        <begin position="498"/>
        <end position="560"/>
    </location>
</feature>
<name>A0ABP0GKP0_CLALP</name>
<comment type="similarity">
    <text evidence="1">Belongs to the NCBP3 family.</text>
</comment>
<evidence type="ECO:0000313" key="5">
    <source>
        <dbReference type="Proteomes" id="UP001642483"/>
    </source>
</evidence>
<evidence type="ECO:0000313" key="4">
    <source>
        <dbReference type="EMBL" id="CAK8692155.1"/>
    </source>
</evidence>
<organism evidence="4 5">
    <name type="scientific">Clavelina lepadiformis</name>
    <name type="common">Light-bulb sea squirt</name>
    <name type="synonym">Ascidia lepadiformis</name>
    <dbReference type="NCBI Taxonomy" id="159417"/>
    <lineage>
        <taxon>Eukaryota</taxon>
        <taxon>Metazoa</taxon>
        <taxon>Chordata</taxon>
        <taxon>Tunicata</taxon>
        <taxon>Ascidiacea</taxon>
        <taxon>Aplousobranchia</taxon>
        <taxon>Clavelinidae</taxon>
        <taxon>Clavelina</taxon>
    </lineage>
</organism>
<feature type="region of interest" description="Disordered" evidence="3">
    <location>
        <begin position="366"/>
        <end position="417"/>
    </location>
</feature>
<evidence type="ECO:0000256" key="1">
    <source>
        <dbReference type="ARBA" id="ARBA00006069"/>
    </source>
</evidence>
<dbReference type="InterPro" id="IPR019416">
    <property type="entry name" value="NCBP3"/>
</dbReference>
<feature type="region of interest" description="Disordered" evidence="3">
    <location>
        <begin position="26"/>
        <end position="64"/>
    </location>
</feature>
<feature type="compositionally biased region" description="Basic residues" evidence="3">
    <location>
        <begin position="444"/>
        <end position="453"/>
    </location>
</feature>
<feature type="compositionally biased region" description="Basic and acidic residues" evidence="3">
    <location>
        <begin position="366"/>
        <end position="392"/>
    </location>
</feature>
<dbReference type="PANTHER" id="PTHR16291">
    <property type="entry name" value="NUCLEAR CAP-BINDING PROTEIN SUBUNIT 3"/>
    <property type="match status" value="1"/>
</dbReference>
<protein>
    <recommendedName>
        <fullName evidence="2">Nuclear cap-binding protein subunit 3</fullName>
    </recommendedName>
</protein>
<feature type="region of interest" description="Disordered" evidence="3">
    <location>
        <begin position="444"/>
        <end position="466"/>
    </location>
</feature>
<dbReference type="PANTHER" id="PTHR16291:SF0">
    <property type="entry name" value="NUCLEAR CAP-BINDING PROTEIN SUBUNIT 3"/>
    <property type="match status" value="1"/>
</dbReference>
<reference evidence="4 5" key="1">
    <citation type="submission" date="2024-02" db="EMBL/GenBank/DDBJ databases">
        <authorList>
            <person name="Daric V."/>
            <person name="Darras S."/>
        </authorList>
    </citation>
    <scope>NUCLEOTIDE SEQUENCE [LARGE SCALE GENOMIC DNA]</scope>
</reference>
<comment type="caution">
    <text evidence="4">The sequence shown here is derived from an EMBL/GenBank/DDBJ whole genome shotgun (WGS) entry which is preliminary data.</text>
</comment>
<feature type="compositionally biased region" description="Basic and acidic residues" evidence="3">
    <location>
        <begin position="454"/>
        <end position="464"/>
    </location>
</feature>
<feature type="compositionally biased region" description="Polar residues" evidence="3">
    <location>
        <begin position="517"/>
        <end position="526"/>
    </location>
</feature>
<dbReference type="Pfam" id="PF10309">
    <property type="entry name" value="NCBP3"/>
    <property type="match status" value="1"/>
</dbReference>
<proteinExistence type="inferred from homology"/>
<keyword evidence="5" id="KW-1185">Reference proteome</keyword>
<feature type="region of interest" description="Disordered" evidence="3">
    <location>
        <begin position="240"/>
        <end position="275"/>
    </location>
</feature>
<accession>A0ABP0GKP0</accession>
<feature type="compositionally biased region" description="Basic and acidic residues" evidence="3">
    <location>
        <begin position="248"/>
        <end position="258"/>
    </location>
</feature>